<dbReference type="PROSITE" id="PS50883">
    <property type="entry name" value="EAL"/>
    <property type="match status" value="1"/>
</dbReference>
<dbReference type="Pfam" id="PF00990">
    <property type="entry name" value="GGDEF"/>
    <property type="match status" value="1"/>
</dbReference>
<dbReference type="PANTHER" id="PTHR33121">
    <property type="entry name" value="CYCLIC DI-GMP PHOSPHODIESTERASE PDEF"/>
    <property type="match status" value="1"/>
</dbReference>
<gene>
    <name evidence="3" type="ORF">SAMN02745782_02416</name>
</gene>
<evidence type="ECO:0000259" key="1">
    <source>
        <dbReference type="PROSITE" id="PS50883"/>
    </source>
</evidence>
<proteinExistence type="predicted"/>
<protein>
    <submittedName>
        <fullName evidence="3">Diguanylate cyclase/phosphodiesterase</fullName>
    </submittedName>
</protein>
<dbReference type="EMBL" id="FUXB01000012">
    <property type="protein sequence ID" value="SKA10375.1"/>
    <property type="molecule type" value="Genomic_DNA"/>
</dbReference>
<dbReference type="Pfam" id="PF08495">
    <property type="entry name" value="FIST"/>
    <property type="match status" value="1"/>
</dbReference>
<evidence type="ECO:0000313" key="4">
    <source>
        <dbReference type="Proteomes" id="UP000190834"/>
    </source>
</evidence>
<dbReference type="SMART" id="SM00267">
    <property type="entry name" value="GGDEF"/>
    <property type="match status" value="1"/>
</dbReference>
<dbReference type="InterPro" id="IPR050706">
    <property type="entry name" value="Cyclic-di-GMP_PDE-like"/>
</dbReference>
<feature type="domain" description="GGDEF" evidence="2">
    <location>
        <begin position="438"/>
        <end position="581"/>
    </location>
</feature>
<dbReference type="PANTHER" id="PTHR33121:SF79">
    <property type="entry name" value="CYCLIC DI-GMP PHOSPHODIESTERASE PDED-RELATED"/>
    <property type="match status" value="1"/>
</dbReference>
<dbReference type="Gene3D" id="3.30.70.270">
    <property type="match status" value="1"/>
</dbReference>
<dbReference type="InterPro" id="IPR000160">
    <property type="entry name" value="GGDEF_dom"/>
</dbReference>
<dbReference type="PROSITE" id="PS50887">
    <property type="entry name" value="GGDEF"/>
    <property type="match status" value="1"/>
</dbReference>
<accession>A0A1T4R3G4</accession>
<dbReference type="RefSeq" id="WP_078926771.1">
    <property type="nucleotide sequence ID" value="NZ_FUXB01000012.1"/>
</dbReference>
<organism evidence="3 4">
    <name type="scientific">Vibrio cincinnatiensis DSM 19608</name>
    <dbReference type="NCBI Taxonomy" id="1123491"/>
    <lineage>
        <taxon>Bacteria</taxon>
        <taxon>Pseudomonadati</taxon>
        <taxon>Pseudomonadota</taxon>
        <taxon>Gammaproteobacteria</taxon>
        <taxon>Vibrionales</taxon>
        <taxon>Vibrionaceae</taxon>
        <taxon>Vibrio</taxon>
    </lineage>
</organism>
<dbReference type="Proteomes" id="UP000190834">
    <property type="component" value="Unassembled WGS sequence"/>
</dbReference>
<dbReference type="SMART" id="SM00052">
    <property type="entry name" value="EAL"/>
    <property type="match status" value="1"/>
</dbReference>
<name>A0A1T4R3G4_VIBCI</name>
<dbReference type="GO" id="GO:0071111">
    <property type="term" value="F:cyclic-guanylate-specific phosphodiesterase activity"/>
    <property type="evidence" value="ECO:0007669"/>
    <property type="project" value="InterPro"/>
</dbReference>
<dbReference type="InterPro" id="IPR029787">
    <property type="entry name" value="Nucleotide_cyclase"/>
</dbReference>
<dbReference type="SUPFAM" id="SSF55073">
    <property type="entry name" value="Nucleotide cyclase"/>
    <property type="match status" value="1"/>
</dbReference>
<dbReference type="SMART" id="SM00897">
    <property type="entry name" value="FIST"/>
    <property type="match status" value="1"/>
</dbReference>
<dbReference type="STRING" id="1123491.SAMN02745782_02416"/>
<dbReference type="Pfam" id="PF00563">
    <property type="entry name" value="EAL"/>
    <property type="match status" value="1"/>
</dbReference>
<dbReference type="SUPFAM" id="SSF141868">
    <property type="entry name" value="EAL domain-like"/>
    <property type="match status" value="1"/>
</dbReference>
<keyword evidence="4" id="KW-1185">Reference proteome</keyword>
<dbReference type="InterPro" id="IPR043128">
    <property type="entry name" value="Rev_trsase/Diguanyl_cyclase"/>
</dbReference>
<dbReference type="CDD" id="cd01948">
    <property type="entry name" value="EAL"/>
    <property type="match status" value="1"/>
</dbReference>
<dbReference type="OrthoDB" id="5894408at2"/>
<evidence type="ECO:0000259" key="2">
    <source>
        <dbReference type="PROSITE" id="PS50887"/>
    </source>
</evidence>
<sequence>MFTTSLFLSEHQSLSDITWDVASSDSGNQLIQLISSQPVENVQVLADQLLTRYPDAHLIGFSADQMIHQGEICHAGTLIMVSHFAHSQLTTAVQVNTVSGKQDTEQLLDSLSLQSNTQCLLCFVAQMKMDDHERFRAFNYLAPGVPVAGGAATETPHGVWVLHGRQFYDDAMVCVAMHGDNLNVHTGAYTEWNPLGRSFRVTAAQDKTVWKLDDTPIRQVYNRYLGDGQHVPLEMLHNFPLIKGELALQDVYVPLYEEESGLVFNEALSVGDEVRFCFDHPSLTLEQVQLGAEQLRLFQPEQIFVYNCTSRLDFMEDNQELLPFQSVALTSGGYCSGELWHDGQLQRVLHHSMTYFALREGEPNPEVLPPFHYVRHDELAPLFSLIRNALDDLDEMNRDLSQKIQDQASLLTASYRVDRRTGLPNRVVLREKLLRMANREHLLALKLTNFNQINEKYGYQVGDKLLLDLTGHFQSYLTEHLPEKSALYAIGVGEWAAILTVDVGEEIIHQTFSQFVEQLEHVNFEPFGLPEIDYVSVSLCAGLVSRKEFPELDADDLLLRAIEARRYAFHRNRHFCSATHLRTHDQLRQQRLGWLSCVSRAVLDDNVLVYAQPIVHAHSHQLASYECLVRIEDEGEIILPGRFLPIIEGSHLYTRLSRQMIHRTFELMRDRHEDFSINLSPQDLMSERTLQRLETAIQSLAHPARVGLEVLENEQIKDYGRMIEVCDHFRRLGVRIIVDDFGSGYSNIDEIIKLEPQVIKLDGSLIRNIDQDKKQRKIAQQLVKLCQVLNAKTVAEFVHNEAVCQISEDMGVDYLQGFYLGQPQSLCSLLNIPRQSR</sequence>
<dbReference type="Gene3D" id="3.20.20.450">
    <property type="entry name" value="EAL domain"/>
    <property type="match status" value="1"/>
</dbReference>
<feature type="domain" description="EAL" evidence="1">
    <location>
        <begin position="591"/>
        <end position="837"/>
    </location>
</feature>
<dbReference type="InterPro" id="IPR035919">
    <property type="entry name" value="EAL_sf"/>
</dbReference>
<dbReference type="SMART" id="SM01204">
    <property type="entry name" value="FIST_C"/>
    <property type="match status" value="1"/>
</dbReference>
<dbReference type="InterPro" id="IPR001633">
    <property type="entry name" value="EAL_dom"/>
</dbReference>
<reference evidence="4" key="1">
    <citation type="submission" date="2017-02" db="EMBL/GenBank/DDBJ databases">
        <authorList>
            <person name="Varghese N."/>
            <person name="Submissions S."/>
        </authorList>
    </citation>
    <scope>NUCLEOTIDE SEQUENCE [LARGE SCALE GENOMIC DNA]</scope>
    <source>
        <strain evidence="4">DSM 19608</strain>
    </source>
</reference>
<dbReference type="InterPro" id="IPR013702">
    <property type="entry name" value="FIST_domain_N"/>
</dbReference>
<evidence type="ECO:0000313" key="3">
    <source>
        <dbReference type="EMBL" id="SKA10375.1"/>
    </source>
</evidence>
<dbReference type="AlphaFoldDB" id="A0A1T4R3G4"/>
<dbReference type="InterPro" id="IPR019494">
    <property type="entry name" value="FIST_C"/>
</dbReference>